<keyword evidence="2 4" id="KW-0813">Transport</keyword>
<feature type="domain" description="PBP" evidence="6">
    <location>
        <begin position="38"/>
        <end position="327"/>
    </location>
</feature>
<name>G9CI95_9CYAN</name>
<feature type="signal peptide" evidence="5">
    <location>
        <begin position="1"/>
        <end position="28"/>
    </location>
</feature>
<evidence type="ECO:0000313" key="7">
    <source>
        <dbReference type="EMBL" id="AEU10997.1"/>
    </source>
</evidence>
<proteinExistence type="inferred from homology"/>
<dbReference type="GO" id="GO:0042301">
    <property type="term" value="F:phosphate ion binding"/>
    <property type="evidence" value="ECO:0007669"/>
    <property type="project" value="InterPro"/>
</dbReference>
<keyword evidence="5" id="KW-0732">Signal</keyword>
<dbReference type="InterPro" id="IPR050962">
    <property type="entry name" value="Phosphate-bind_PstS"/>
</dbReference>
<comment type="similarity">
    <text evidence="1 4">Belongs to the PstS family.</text>
</comment>
<dbReference type="InterPro" id="IPR005673">
    <property type="entry name" value="ABC_phos-bd_PstS"/>
</dbReference>
<evidence type="ECO:0000256" key="1">
    <source>
        <dbReference type="ARBA" id="ARBA00008725"/>
    </source>
</evidence>
<dbReference type="Pfam" id="PF12849">
    <property type="entry name" value="PBP_like_2"/>
    <property type="match status" value="1"/>
</dbReference>
<dbReference type="GO" id="GO:0035435">
    <property type="term" value="P:phosphate ion transmembrane transport"/>
    <property type="evidence" value="ECO:0007669"/>
    <property type="project" value="InterPro"/>
</dbReference>
<evidence type="ECO:0000256" key="3">
    <source>
        <dbReference type="ARBA" id="ARBA00022592"/>
    </source>
</evidence>
<dbReference type="AlphaFoldDB" id="G9CI95"/>
<dbReference type="NCBIfam" id="TIGR00975">
    <property type="entry name" value="3a0107s03"/>
    <property type="match status" value="1"/>
</dbReference>
<dbReference type="CDD" id="cd13565">
    <property type="entry name" value="PBP2_PstS"/>
    <property type="match status" value="1"/>
</dbReference>
<organism evidence="7">
    <name type="scientific">Kaarinaea lacus PCC 9237</name>
    <dbReference type="NCBI Taxonomy" id="3158555"/>
    <lineage>
        <taxon>Bacteria</taxon>
        <taxon>Bacillati</taxon>
        <taxon>Cyanobacteriota</taxon>
        <taxon>Cyanophyceae</taxon>
        <taxon>Nostocales</taxon>
        <taxon>Nodulariaceae</taxon>
        <taxon>Kaarinaea</taxon>
        <taxon>Kaarinaea lacus</taxon>
    </lineage>
</organism>
<dbReference type="EMBL" id="JF430079">
    <property type="protein sequence ID" value="AEU10997.1"/>
    <property type="molecule type" value="Genomic_DNA"/>
</dbReference>
<dbReference type="GO" id="GO:0043190">
    <property type="term" value="C:ATP-binding cassette (ABC) transporter complex"/>
    <property type="evidence" value="ECO:0007669"/>
    <property type="project" value="InterPro"/>
</dbReference>
<dbReference type="PANTHER" id="PTHR42996">
    <property type="entry name" value="PHOSPHATE-BINDING PROTEIN PSTS"/>
    <property type="match status" value="1"/>
</dbReference>
<dbReference type="PANTHER" id="PTHR42996:SF1">
    <property type="entry name" value="PHOSPHATE-BINDING PROTEIN PSTS"/>
    <property type="match status" value="1"/>
</dbReference>
<evidence type="ECO:0000259" key="6">
    <source>
        <dbReference type="Pfam" id="PF12849"/>
    </source>
</evidence>
<protein>
    <recommendedName>
        <fullName evidence="4">Phosphate-binding protein</fullName>
    </recommendedName>
</protein>
<reference evidence="7" key="1">
    <citation type="journal article" date="2011" name="Appl. Environ. Microbiol.">
        <title>Nostophycin Biosynthesis Is Directed by a Hybrid Polyketide Synthase-Nonribosomal Peptide Synthetase in the Toxic Cyanobacterium Nostoc sp. Strain 152.</title>
        <authorList>
            <person name="Fewer D.P."/>
            <person name="Osterholm J."/>
            <person name="Rouhiainen L."/>
            <person name="Jokela J."/>
            <person name="Wahlsten M."/>
            <person name="Sivonen K."/>
        </authorList>
    </citation>
    <scope>NUCLEOTIDE SEQUENCE</scope>
    <source>
        <strain evidence="7">152</strain>
    </source>
</reference>
<accession>G9CI95</accession>
<dbReference type="PIRSF" id="PIRSF002756">
    <property type="entry name" value="PstS"/>
    <property type="match status" value="1"/>
</dbReference>
<evidence type="ECO:0000256" key="5">
    <source>
        <dbReference type="SAM" id="SignalP"/>
    </source>
</evidence>
<evidence type="ECO:0000256" key="2">
    <source>
        <dbReference type="ARBA" id="ARBA00022448"/>
    </source>
</evidence>
<evidence type="ECO:0000256" key="4">
    <source>
        <dbReference type="PIRNR" id="PIRNR002756"/>
    </source>
</evidence>
<dbReference type="SUPFAM" id="SSF53850">
    <property type="entry name" value="Periplasmic binding protein-like II"/>
    <property type="match status" value="1"/>
</dbReference>
<dbReference type="InterPro" id="IPR024370">
    <property type="entry name" value="PBP_domain"/>
</dbReference>
<keyword evidence="3 4" id="KW-0592">Phosphate transport</keyword>
<feature type="chain" id="PRO_5003520217" description="Phosphate-binding protein" evidence="5">
    <location>
        <begin position="29"/>
        <end position="363"/>
    </location>
</feature>
<dbReference type="Gene3D" id="3.40.190.10">
    <property type="entry name" value="Periplasmic binding protein-like II"/>
    <property type="match status" value="2"/>
</dbReference>
<sequence length="363" mass="39039">MPTQLPSQQKARLLPLIAVLLSIASCTADGKDIKSVSLIGAGASFPSPLYQRWLLDYNQQNPNVKINYQSIGSGAGVQHFINGTVDFAASDVAITNEQAAKIKRGVIALPITAGSVVLAYNLNTETSTSPNFANVPNNLKLPRQVYIDIFLGKITNWNDPRIAVANPGVNLPDLPIIVVHRTDGSGTTSVLTQHLNAISPEWKSKVGAGKSISWPVGIGAKGNEGVTAQIQQIPGAIGYVEYIYATENKLSIAALQNKSGKYITPTPESASKTLETIKLPANNLIAFTPDPQDANSYPLVTYTWLLAYHQYQNPVKAQALKEFVYWASTEGQKSSLELGYIPLSKKVVIQVQSAANKIVATSQ</sequence>